<dbReference type="GO" id="GO:0016592">
    <property type="term" value="C:mediator complex"/>
    <property type="evidence" value="ECO:0007669"/>
    <property type="project" value="InterPro"/>
</dbReference>
<protein>
    <submittedName>
        <fullName evidence="6">Uncharacterized protein</fullName>
    </submittedName>
</protein>
<keyword evidence="7" id="KW-1185">Reference proteome</keyword>
<evidence type="ECO:0000256" key="2">
    <source>
        <dbReference type="ARBA" id="ARBA00008048"/>
    </source>
</evidence>
<name>A0AAN5DA60_9BILA</name>
<evidence type="ECO:0000313" key="7">
    <source>
        <dbReference type="Proteomes" id="UP001328107"/>
    </source>
</evidence>
<evidence type="ECO:0000256" key="1">
    <source>
        <dbReference type="ARBA" id="ARBA00004123"/>
    </source>
</evidence>
<gene>
    <name evidence="6" type="ORF">PMAYCL1PPCAC_29856</name>
</gene>
<comment type="similarity">
    <text evidence="2">Belongs to the Mediator complex subunit 27 family.</text>
</comment>
<accession>A0AAN5DA60</accession>
<evidence type="ECO:0000256" key="4">
    <source>
        <dbReference type="ARBA" id="ARBA00023163"/>
    </source>
</evidence>
<reference evidence="7" key="1">
    <citation type="submission" date="2022-10" db="EMBL/GenBank/DDBJ databases">
        <title>Genome assembly of Pristionchus species.</title>
        <authorList>
            <person name="Yoshida K."/>
            <person name="Sommer R.J."/>
        </authorList>
    </citation>
    <scope>NUCLEOTIDE SEQUENCE [LARGE SCALE GENOMIC DNA]</scope>
    <source>
        <strain evidence="7">RS5460</strain>
    </source>
</reference>
<comment type="caution">
    <text evidence="6">The sequence shown here is derived from an EMBL/GenBank/DDBJ whole genome shotgun (WGS) entry which is preliminary data.</text>
</comment>
<dbReference type="AlphaFoldDB" id="A0AAN5DA60"/>
<evidence type="ECO:0000256" key="3">
    <source>
        <dbReference type="ARBA" id="ARBA00023015"/>
    </source>
</evidence>
<evidence type="ECO:0000313" key="6">
    <source>
        <dbReference type="EMBL" id="GMR59661.1"/>
    </source>
</evidence>
<keyword evidence="5" id="KW-0539">Nucleus</keyword>
<dbReference type="InterPro" id="IPR021627">
    <property type="entry name" value="Mediator_Med27"/>
</dbReference>
<evidence type="ECO:0000256" key="5">
    <source>
        <dbReference type="ARBA" id="ARBA00023242"/>
    </source>
</evidence>
<keyword evidence="4" id="KW-0804">Transcription</keyword>
<comment type="subcellular location">
    <subcellularLocation>
        <location evidence="1">Nucleus</location>
    </subcellularLocation>
</comment>
<dbReference type="EMBL" id="BTRK01000006">
    <property type="protein sequence ID" value="GMR59661.1"/>
    <property type="molecule type" value="Genomic_DNA"/>
</dbReference>
<sequence length="222" mass="25261">MREGKEETMGKEVERTLTCEETRTAFFTAALEWMSKQPMGRSLQAMTLKEGLTAHSSFVLCLTKMQSNKRLQAQRNLKIRLLNSGPRDTRFEMSISTPDQSNPSTTLMRVVVTVCDGCLARANFLGPNELVDTWTDDRSSYLVYRQMSINATEALLSTAKGRQMSLMSSINSIFAFFQNYPQCMQMPCCECGKSLRDFMPPTRFVNLNPLKYAHPDCFQSDR</sequence>
<proteinExistence type="inferred from homology"/>
<dbReference type="Pfam" id="PF11571">
    <property type="entry name" value="Med27"/>
    <property type="match status" value="1"/>
</dbReference>
<organism evidence="6 7">
    <name type="scientific">Pristionchus mayeri</name>
    <dbReference type="NCBI Taxonomy" id="1317129"/>
    <lineage>
        <taxon>Eukaryota</taxon>
        <taxon>Metazoa</taxon>
        <taxon>Ecdysozoa</taxon>
        <taxon>Nematoda</taxon>
        <taxon>Chromadorea</taxon>
        <taxon>Rhabditida</taxon>
        <taxon>Rhabditina</taxon>
        <taxon>Diplogasteromorpha</taxon>
        <taxon>Diplogasteroidea</taxon>
        <taxon>Neodiplogasteridae</taxon>
        <taxon>Pristionchus</taxon>
    </lineage>
</organism>
<dbReference type="Proteomes" id="UP001328107">
    <property type="component" value="Unassembled WGS sequence"/>
</dbReference>
<keyword evidence="3" id="KW-0805">Transcription regulation</keyword>